<dbReference type="KEGG" id="cra:CTO_0960"/>
<reference evidence="1 2" key="1">
    <citation type="journal article" date="2011" name="J. Exp. Med.">
        <title>A live-attenuated chlamydial vaccine protects against trachoma in nonhuman primates.</title>
        <authorList>
            <person name="Kari L."/>
            <person name="Whitmire W.M."/>
            <person name="Olivares-Zavaleta N."/>
            <person name="Goheen M.M."/>
            <person name="Taylor L.D."/>
            <person name="Carlson J.H."/>
            <person name="Sturdevant G.L."/>
            <person name="Lu C."/>
            <person name="Bakios L.E."/>
            <person name="Randall L.B."/>
            <person name="Parnell M.J."/>
            <person name="Zhong G."/>
            <person name="Caldwell H.D."/>
        </authorList>
    </citation>
    <scope>NUCLEOTIDE SEQUENCE [LARGE SCALE GENOMIC DNA]</scope>
    <source>
        <strain evidence="1 2">A2497</strain>
    </source>
</reference>
<evidence type="ECO:0000313" key="2">
    <source>
        <dbReference type="Proteomes" id="UP000009287"/>
    </source>
</evidence>
<dbReference type="AlphaFoldDB" id="G4NP57"/>
<protein>
    <submittedName>
        <fullName evidence="1">Uncharacterized protein</fullName>
    </submittedName>
</protein>
<sequence length="31" mass="3486">MGKGYLEKLSFFMVTSSLSSRAVYASRPKPF</sequence>
<dbReference type="EMBL" id="CP002401">
    <property type="protein sequence ID" value="AEP35069.1"/>
    <property type="molecule type" value="Genomic_DNA"/>
</dbReference>
<dbReference type="Proteomes" id="UP000009287">
    <property type="component" value="Chromosome"/>
</dbReference>
<gene>
    <name evidence="1" type="ordered locus">CTO_0960</name>
</gene>
<proteinExistence type="predicted"/>
<accession>G4NP57</accession>
<evidence type="ECO:0000313" key="1">
    <source>
        <dbReference type="EMBL" id="AEP35069.1"/>
    </source>
</evidence>
<name>G4NP57_CHLT4</name>
<organism evidence="1 2">
    <name type="scientific">Chlamydia trachomatis serovar A (strain A2497)</name>
    <dbReference type="NCBI Taxonomy" id="580047"/>
    <lineage>
        <taxon>Bacteria</taxon>
        <taxon>Pseudomonadati</taxon>
        <taxon>Chlamydiota</taxon>
        <taxon>Chlamydiia</taxon>
        <taxon>Chlamydiales</taxon>
        <taxon>Chlamydiaceae</taxon>
        <taxon>Chlamydia/Chlamydophila group</taxon>
        <taxon>Chlamydia</taxon>
    </lineage>
</organism>